<keyword evidence="1" id="KW-0472">Membrane</keyword>
<accession>A0A3B1BRW8</accession>
<keyword evidence="1" id="KW-1133">Transmembrane helix</keyword>
<evidence type="ECO:0000256" key="1">
    <source>
        <dbReference type="SAM" id="Phobius"/>
    </source>
</evidence>
<reference evidence="2" key="1">
    <citation type="submission" date="2018-06" db="EMBL/GenBank/DDBJ databases">
        <authorList>
            <person name="Zhirakovskaya E."/>
        </authorList>
    </citation>
    <scope>NUCLEOTIDE SEQUENCE</scope>
</reference>
<keyword evidence="1" id="KW-0812">Transmembrane</keyword>
<gene>
    <name evidence="2" type="ORF">MNBD_IGNAVI01-2116</name>
</gene>
<proteinExistence type="predicted"/>
<dbReference type="AlphaFoldDB" id="A0A3B1BRW8"/>
<protein>
    <submittedName>
        <fullName evidence="2">Uncharacterized protein</fullName>
    </submittedName>
</protein>
<feature type="transmembrane region" description="Helical" evidence="1">
    <location>
        <begin position="16"/>
        <end position="35"/>
    </location>
</feature>
<dbReference type="EMBL" id="UOGD01000110">
    <property type="protein sequence ID" value="VAX18672.1"/>
    <property type="molecule type" value="Genomic_DNA"/>
</dbReference>
<evidence type="ECO:0000313" key="2">
    <source>
        <dbReference type="EMBL" id="VAX18672.1"/>
    </source>
</evidence>
<name>A0A3B1BRW8_9ZZZZ</name>
<organism evidence="2">
    <name type="scientific">hydrothermal vent metagenome</name>
    <dbReference type="NCBI Taxonomy" id="652676"/>
    <lineage>
        <taxon>unclassified sequences</taxon>
        <taxon>metagenomes</taxon>
        <taxon>ecological metagenomes</taxon>
    </lineage>
</organism>
<sequence length="67" mass="7766">MKELVKQIKMKKLNSIQILLLVAIFTFILLSWFPIPSLDINDHPVFHKSEKSENGEIIFISDTQEPV</sequence>